<sequence length="101" mass="11361">MKLVVNRTMEAVGEVVWSILFILVHSTESIALVSSSLAEWTVDWNLHEVWSQSVSVGVAVGKESSLKHLVRAGFNTRYQVGWTECYLLNFSKVVLRVPVKN</sequence>
<evidence type="ECO:0000313" key="1">
    <source>
        <dbReference type="EMBL" id="JAW00084.1"/>
    </source>
</evidence>
<dbReference type="EMBL" id="GFJQ02006886">
    <property type="protein sequence ID" value="JAW00084.1"/>
    <property type="molecule type" value="Transcribed_RNA"/>
</dbReference>
<reference evidence="1" key="1">
    <citation type="journal article" date="2017" name="Ticks Tick Borne Dis.">
        <title>Functional annotation and analysis of the Ornithodoros moubata midgut genes differentially expressed after blood feeding.</title>
        <authorList>
            <person name="Oleaga A."/>
            <person name="Obolo-Mvoulouga P."/>
            <person name="Manzano-Roman R."/>
            <person name="Perez-Sanchez R."/>
        </authorList>
    </citation>
    <scope>NUCLEOTIDE SEQUENCE</scope>
    <source>
        <strain evidence="1">Female</strain>
        <tissue evidence="1">Gut</tissue>
    </source>
</reference>
<name>A0A1Z5KZ21_ORNMO</name>
<dbReference type="AlphaFoldDB" id="A0A1Z5KZ21"/>
<protein>
    <submittedName>
        <fullName evidence="1">Catalase</fullName>
    </submittedName>
</protein>
<organism evidence="1">
    <name type="scientific">Ornithodoros moubata</name>
    <name type="common">Soft tick</name>
    <name type="synonym">Argasid tick</name>
    <dbReference type="NCBI Taxonomy" id="6938"/>
    <lineage>
        <taxon>Eukaryota</taxon>
        <taxon>Metazoa</taxon>
        <taxon>Ecdysozoa</taxon>
        <taxon>Arthropoda</taxon>
        <taxon>Chelicerata</taxon>
        <taxon>Arachnida</taxon>
        <taxon>Acari</taxon>
        <taxon>Parasitiformes</taxon>
        <taxon>Ixodida</taxon>
        <taxon>Ixodoidea</taxon>
        <taxon>Argasidae</taxon>
        <taxon>Ornithodorinae</taxon>
        <taxon>Ornithodoros</taxon>
    </lineage>
</organism>
<proteinExistence type="predicted"/>
<accession>A0A1Z5KZ21</accession>